<accession>A0A2T5JBA3</accession>
<dbReference type="Proteomes" id="UP000244168">
    <property type="component" value="Unassembled WGS sequence"/>
</dbReference>
<feature type="region of interest" description="Disordered" evidence="1">
    <location>
        <begin position="1"/>
        <end position="49"/>
    </location>
</feature>
<proteinExistence type="predicted"/>
<sequence>MKPLDDWNDQPRTDLLHGERQEMNDAEARTRQWYKEHEQHSPLPEKPETFNARVSDMLREHASCAQRVRCLMGQVLLELDDNMTTRDIDALKSEIKALVEQHFPDRTENISIVLREPNQDDTAFKVWKPA</sequence>
<dbReference type="AlphaFoldDB" id="A0A2T5JBA3"/>
<feature type="compositionally biased region" description="Basic and acidic residues" evidence="1">
    <location>
        <begin position="9"/>
        <end position="48"/>
    </location>
</feature>
<protein>
    <submittedName>
        <fullName evidence="2">Uncharacterized protein</fullName>
    </submittedName>
</protein>
<dbReference type="RefSeq" id="WP_107828327.1">
    <property type="nucleotide sequence ID" value="NZ_CP160205.1"/>
</dbReference>
<evidence type="ECO:0000256" key="1">
    <source>
        <dbReference type="SAM" id="MobiDB-lite"/>
    </source>
</evidence>
<gene>
    <name evidence="2" type="ORF">C8P68_103306</name>
</gene>
<comment type="caution">
    <text evidence="2">The sequence shown here is derived from an EMBL/GenBank/DDBJ whole genome shotgun (WGS) entry which is preliminary data.</text>
</comment>
<evidence type="ECO:0000313" key="3">
    <source>
        <dbReference type="Proteomes" id="UP000244168"/>
    </source>
</evidence>
<organism evidence="2 3">
    <name type="scientific">Mucilaginibacter yixingensis</name>
    <dbReference type="NCBI Taxonomy" id="1295612"/>
    <lineage>
        <taxon>Bacteria</taxon>
        <taxon>Pseudomonadati</taxon>
        <taxon>Bacteroidota</taxon>
        <taxon>Sphingobacteriia</taxon>
        <taxon>Sphingobacteriales</taxon>
        <taxon>Sphingobacteriaceae</taxon>
        <taxon>Mucilaginibacter</taxon>
    </lineage>
</organism>
<keyword evidence="3" id="KW-1185">Reference proteome</keyword>
<dbReference type="EMBL" id="QAOQ01000003">
    <property type="protein sequence ID" value="PTQ98146.1"/>
    <property type="molecule type" value="Genomic_DNA"/>
</dbReference>
<name>A0A2T5JBA3_9SPHI</name>
<dbReference type="OrthoDB" id="20930at2"/>
<evidence type="ECO:0000313" key="2">
    <source>
        <dbReference type="EMBL" id="PTQ98146.1"/>
    </source>
</evidence>
<reference evidence="2 3" key="1">
    <citation type="submission" date="2018-04" db="EMBL/GenBank/DDBJ databases">
        <title>Genomic Encyclopedia of Archaeal and Bacterial Type Strains, Phase II (KMG-II): from individual species to whole genera.</title>
        <authorList>
            <person name="Goeker M."/>
        </authorList>
    </citation>
    <scope>NUCLEOTIDE SEQUENCE [LARGE SCALE GENOMIC DNA]</scope>
    <source>
        <strain evidence="2 3">DSM 26809</strain>
    </source>
</reference>